<accession>A0A1J3FY92</accession>
<name>A0A1J3FY92_NOCCA</name>
<dbReference type="EMBL" id="GEVK01005288">
    <property type="protein sequence ID" value="JAU47544.1"/>
    <property type="molecule type" value="Transcribed_RNA"/>
</dbReference>
<dbReference type="AlphaFoldDB" id="A0A1J3FY92"/>
<gene>
    <name evidence="1" type="ORF">LC_TR2617_c9_g1_i1_g.8513</name>
</gene>
<proteinExistence type="predicted"/>
<organism evidence="1">
    <name type="scientific">Noccaea caerulescens</name>
    <name type="common">Alpine penny-cress</name>
    <name type="synonym">Thlaspi caerulescens</name>
    <dbReference type="NCBI Taxonomy" id="107243"/>
    <lineage>
        <taxon>Eukaryota</taxon>
        <taxon>Viridiplantae</taxon>
        <taxon>Streptophyta</taxon>
        <taxon>Embryophyta</taxon>
        <taxon>Tracheophyta</taxon>
        <taxon>Spermatophyta</taxon>
        <taxon>Magnoliopsida</taxon>
        <taxon>eudicotyledons</taxon>
        <taxon>Gunneridae</taxon>
        <taxon>Pentapetalae</taxon>
        <taxon>rosids</taxon>
        <taxon>malvids</taxon>
        <taxon>Brassicales</taxon>
        <taxon>Brassicaceae</taxon>
        <taxon>Coluteocarpeae</taxon>
        <taxon>Noccaea</taxon>
    </lineage>
</organism>
<evidence type="ECO:0000313" key="1">
    <source>
        <dbReference type="EMBL" id="JAU47544.1"/>
    </source>
</evidence>
<sequence>MAMYLIQYCKKKKKKNQVISGEANNQDAQKHELYFLQHSCYLFFATPVKNFFKTTLISKDYEPEEATTASSI</sequence>
<protein>
    <submittedName>
        <fullName evidence="1">Uncharacterized protein</fullName>
    </submittedName>
</protein>
<reference evidence="1" key="1">
    <citation type="submission" date="2016-07" db="EMBL/GenBank/DDBJ databases">
        <title>De novo transcriptome assembly of four accessions of the metal hyperaccumulator plant Noccaea caerulescens.</title>
        <authorList>
            <person name="Blande D."/>
            <person name="Halimaa P."/>
            <person name="Tervahauta A.I."/>
            <person name="Aarts M.G."/>
            <person name="Karenlampi S.O."/>
        </authorList>
    </citation>
    <scope>NUCLEOTIDE SEQUENCE</scope>
</reference>